<dbReference type="InterPro" id="IPR018490">
    <property type="entry name" value="cNMP-bd_dom_sf"/>
</dbReference>
<dbReference type="CDD" id="cd00038">
    <property type="entry name" value="CAP_ED"/>
    <property type="match status" value="1"/>
</dbReference>
<comment type="caution">
    <text evidence="2">The sequence shown here is derived from an EMBL/GenBank/DDBJ whole genome shotgun (WGS) entry which is preliminary data.</text>
</comment>
<proteinExistence type="predicted"/>
<feature type="domain" description="Cyclic nucleotide-binding" evidence="1">
    <location>
        <begin position="32"/>
        <end position="123"/>
    </location>
</feature>
<dbReference type="EMBL" id="JBHTJM010000008">
    <property type="protein sequence ID" value="MFD0964160.1"/>
    <property type="molecule type" value="Genomic_DNA"/>
</dbReference>
<dbReference type="Proteomes" id="UP001596997">
    <property type="component" value="Unassembled WGS sequence"/>
</dbReference>
<accession>A0ABW3I3P3</accession>
<dbReference type="InterPro" id="IPR014710">
    <property type="entry name" value="RmlC-like_jellyroll"/>
</dbReference>
<name>A0ABW3I3P3_9FLAO</name>
<protein>
    <submittedName>
        <fullName evidence="2">Crp/Fnr family transcriptional regulator</fullName>
    </submittedName>
</protein>
<dbReference type="Gene3D" id="2.60.120.10">
    <property type="entry name" value="Jelly Rolls"/>
    <property type="match status" value="1"/>
</dbReference>
<dbReference type="Pfam" id="PF00027">
    <property type="entry name" value="cNMP_binding"/>
    <property type="match status" value="1"/>
</dbReference>
<evidence type="ECO:0000259" key="1">
    <source>
        <dbReference type="PROSITE" id="PS50042"/>
    </source>
</evidence>
<dbReference type="PROSITE" id="PS50042">
    <property type="entry name" value="CNMP_BINDING_3"/>
    <property type="match status" value="1"/>
</dbReference>
<reference evidence="3" key="1">
    <citation type="journal article" date="2019" name="Int. J. Syst. Evol. Microbiol.">
        <title>The Global Catalogue of Microorganisms (GCM) 10K type strain sequencing project: providing services to taxonomists for standard genome sequencing and annotation.</title>
        <authorList>
            <consortium name="The Broad Institute Genomics Platform"/>
            <consortium name="The Broad Institute Genome Sequencing Center for Infectious Disease"/>
            <person name="Wu L."/>
            <person name="Ma J."/>
        </authorList>
    </citation>
    <scope>NUCLEOTIDE SEQUENCE [LARGE SCALE GENOMIC DNA]</scope>
    <source>
        <strain evidence="3">CCUG 62114</strain>
    </source>
</reference>
<evidence type="ECO:0000313" key="3">
    <source>
        <dbReference type="Proteomes" id="UP001596997"/>
    </source>
</evidence>
<organism evidence="2 3">
    <name type="scientific">Pseudofulvibacter geojedonensis</name>
    <dbReference type="NCBI Taxonomy" id="1123758"/>
    <lineage>
        <taxon>Bacteria</taxon>
        <taxon>Pseudomonadati</taxon>
        <taxon>Bacteroidota</taxon>
        <taxon>Flavobacteriia</taxon>
        <taxon>Flavobacteriales</taxon>
        <taxon>Flavobacteriaceae</taxon>
        <taxon>Pseudofulvibacter</taxon>
    </lineage>
</organism>
<gene>
    <name evidence="2" type="ORF">ACFQ1O_09105</name>
</gene>
<evidence type="ECO:0000313" key="2">
    <source>
        <dbReference type="EMBL" id="MFD0964160.1"/>
    </source>
</evidence>
<keyword evidence="3" id="KW-1185">Reference proteome</keyword>
<dbReference type="RefSeq" id="WP_377715604.1">
    <property type="nucleotide sequence ID" value="NZ_JBHTJM010000008.1"/>
</dbReference>
<dbReference type="InterPro" id="IPR000595">
    <property type="entry name" value="cNMP-bd_dom"/>
</dbReference>
<dbReference type="SUPFAM" id="SSF51206">
    <property type="entry name" value="cAMP-binding domain-like"/>
    <property type="match status" value="1"/>
</dbReference>
<sequence>MFEKVHQAINKISPLSNEAFGLISPFFKQAIYPKNTLLCKAGEVPTDFYFINSGVMRGYTETPKGVSYNTSIFHSHQFSGPKSALILKKPSRINYETLTECDLISIDYDKMMELCQTNHEILKLSHRLLELYFVSLERRAITLGSLNAKERYLAMKKRFKQFENDIPQYHIASLLGITPIQLSRIRRELAQEA</sequence>